<evidence type="ECO:0000256" key="1">
    <source>
        <dbReference type="SAM" id="MobiDB-lite"/>
    </source>
</evidence>
<dbReference type="Proteomes" id="UP001216638">
    <property type="component" value="Chromosome 4"/>
</dbReference>
<organism evidence="3 4">
    <name type="scientific">Malassezia brasiliensis</name>
    <dbReference type="NCBI Taxonomy" id="1821822"/>
    <lineage>
        <taxon>Eukaryota</taxon>
        <taxon>Fungi</taxon>
        <taxon>Dikarya</taxon>
        <taxon>Basidiomycota</taxon>
        <taxon>Ustilaginomycotina</taxon>
        <taxon>Malasseziomycetes</taxon>
        <taxon>Malasseziales</taxon>
        <taxon>Malasseziaceae</taxon>
        <taxon>Malassezia</taxon>
    </lineage>
</organism>
<protein>
    <submittedName>
        <fullName evidence="3">Uncharacterized protein</fullName>
    </submittedName>
</protein>
<reference evidence="3" key="1">
    <citation type="submission" date="2023-03" db="EMBL/GenBank/DDBJ databases">
        <title>Mating type loci evolution in Malassezia.</title>
        <authorList>
            <person name="Coelho M.A."/>
        </authorList>
    </citation>
    <scope>NUCLEOTIDE SEQUENCE</scope>
    <source>
        <strain evidence="3">CBS 14135</strain>
    </source>
</reference>
<name>A0AAF0DUR4_9BASI</name>
<proteinExistence type="predicted"/>
<keyword evidence="2" id="KW-0472">Membrane</keyword>
<sequence>MAAVCAAGVAAAAAVDAHDAERGASGAHAALASTHRLVRRSMTNHDVEASGMPWQRAIAFVAAVGGVLLFVLTLGLVLQVTDRPRMEARHPGAVPVPGGYQAQRARSQRHTSQLPRPPSGRPQLGSSPSQIGLLDQVQPQPVASRRARREGRPSRQLPAPPQHLLASEPAPYLGLQMPPTARGQLPPTGAEYAEYTSGAYAPGPSRAPRMLPLPPDLGAPLIEAPGAPYSEYAASHSYADSSPFETQEVLTQSSTKQTPRSSRGYVPLPEPPIQMTHVATEYVQPEVGYYDTPTYQQEVAHYADAGREVRRKASTRSRGSGLERKSSQLSRVDSIGAGDPRRHSRKLPQPPVPRMSTTERIRALRSVMQDSYLDDPPLGADAAQPAPPVSVQALSGADALGYPVREEHRYATHYGHPNPYDRRAVAGSDVPRHRYYPI</sequence>
<dbReference type="AlphaFoldDB" id="A0AAF0DUR4"/>
<evidence type="ECO:0000313" key="3">
    <source>
        <dbReference type="EMBL" id="WFC96710.1"/>
    </source>
</evidence>
<gene>
    <name evidence="3" type="ORF">MBRA1_003373</name>
</gene>
<keyword evidence="2" id="KW-0812">Transmembrane</keyword>
<feature type="compositionally biased region" description="Polar residues" evidence="1">
    <location>
        <begin position="251"/>
        <end position="261"/>
    </location>
</feature>
<keyword evidence="2" id="KW-1133">Transmembrane helix</keyword>
<keyword evidence="4" id="KW-1185">Reference proteome</keyword>
<accession>A0AAF0DUR4</accession>
<dbReference type="EMBL" id="CP119954">
    <property type="protein sequence ID" value="WFC96710.1"/>
    <property type="molecule type" value="Genomic_DNA"/>
</dbReference>
<evidence type="ECO:0000256" key="2">
    <source>
        <dbReference type="SAM" id="Phobius"/>
    </source>
</evidence>
<feature type="region of interest" description="Disordered" evidence="1">
    <location>
        <begin position="305"/>
        <end position="358"/>
    </location>
</feature>
<evidence type="ECO:0000313" key="4">
    <source>
        <dbReference type="Proteomes" id="UP001216638"/>
    </source>
</evidence>
<feature type="transmembrane region" description="Helical" evidence="2">
    <location>
        <begin position="56"/>
        <end position="78"/>
    </location>
</feature>
<feature type="region of interest" description="Disordered" evidence="1">
    <location>
        <begin position="88"/>
        <end position="166"/>
    </location>
</feature>
<feature type="region of interest" description="Disordered" evidence="1">
    <location>
        <begin position="251"/>
        <end position="271"/>
    </location>
</feature>